<dbReference type="InterPro" id="IPR001387">
    <property type="entry name" value="Cro/C1-type_HTH"/>
</dbReference>
<dbReference type="CDD" id="cd00093">
    <property type="entry name" value="HTH_XRE"/>
    <property type="match status" value="1"/>
</dbReference>
<dbReference type="Pfam" id="PF19054">
    <property type="entry name" value="DUF5753"/>
    <property type="match status" value="1"/>
</dbReference>
<dbReference type="PROSITE" id="PS50943">
    <property type="entry name" value="HTH_CROC1"/>
    <property type="match status" value="1"/>
</dbReference>
<reference evidence="2 3" key="1">
    <citation type="submission" date="2018-02" db="EMBL/GenBank/DDBJ databases">
        <title>Genomic Encyclopedia of Archaeal and Bacterial Type Strains, Phase II (KMG-II): from individual species to whole genera.</title>
        <authorList>
            <person name="Goeker M."/>
        </authorList>
    </citation>
    <scope>NUCLEOTIDE SEQUENCE [LARGE SCALE GENOMIC DNA]</scope>
    <source>
        <strain evidence="2 3">YU 961-1</strain>
    </source>
</reference>
<dbReference type="SUPFAM" id="SSF47413">
    <property type="entry name" value="lambda repressor-like DNA-binding domains"/>
    <property type="match status" value="1"/>
</dbReference>
<dbReference type="Gene3D" id="1.10.260.40">
    <property type="entry name" value="lambda repressor-like DNA-binding domains"/>
    <property type="match status" value="1"/>
</dbReference>
<sequence>MGTNSPKSFALGRVIRRARTQKRFSLKDLSRIIGRDTATMCRWEIGERIPALDQLTYILGVLGVRGQALHYATGLARDPDNTSWLTTDPHDRLAQHDAYIDFEQRAREATIVSPMLVPDLLHTPATAEAIAAAGGNRVTHRERSRILSGAQPVNLRVFLGAPALNQHIGGTATAHEQLEHLAVVSRLPTVELRVFGLGLGWHPGVDGSFSVLNAHNLRTAYVTGRQCSVWLHRSEDVERYEQDCRAIEERALSPEESLALISETARRLR</sequence>
<dbReference type="InterPro" id="IPR010982">
    <property type="entry name" value="Lambda_DNA-bd_dom_sf"/>
</dbReference>
<keyword evidence="3" id="KW-1185">Reference proteome</keyword>
<feature type="domain" description="HTH cro/C1-type" evidence="1">
    <location>
        <begin position="15"/>
        <end position="69"/>
    </location>
</feature>
<proteinExistence type="predicted"/>
<dbReference type="AlphaFoldDB" id="A0A2S6GZD0"/>
<accession>A0A2S6GZD0</accession>
<dbReference type="Proteomes" id="UP000239203">
    <property type="component" value="Unassembled WGS sequence"/>
</dbReference>
<dbReference type="OrthoDB" id="3672921at2"/>
<organism evidence="2 3">
    <name type="scientific">Actinokineospora auranticolor</name>
    <dbReference type="NCBI Taxonomy" id="155976"/>
    <lineage>
        <taxon>Bacteria</taxon>
        <taxon>Bacillati</taxon>
        <taxon>Actinomycetota</taxon>
        <taxon>Actinomycetes</taxon>
        <taxon>Pseudonocardiales</taxon>
        <taxon>Pseudonocardiaceae</taxon>
        <taxon>Actinokineospora</taxon>
    </lineage>
</organism>
<evidence type="ECO:0000313" key="2">
    <source>
        <dbReference type="EMBL" id="PPK70594.1"/>
    </source>
</evidence>
<dbReference type="RefSeq" id="WP_104477649.1">
    <property type="nucleotide sequence ID" value="NZ_CP154825.1"/>
</dbReference>
<gene>
    <name evidence="2" type="ORF">CLV40_102510</name>
</gene>
<comment type="caution">
    <text evidence="2">The sequence shown here is derived from an EMBL/GenBank/DDBJ whole genome shotgun (WGS) entry which is preliminary data.</text>
</comment>
<dbReference type="GO" id="GO:0003677">
    <property type="term" value="F:DNA binding"/>
    <property type="evidence" value="ECO:0007669"/>
    <property type="project" value="InterPro"/>
</dbReference>
<dbReference type="InterPro" id="IPR043917">
    <property type="entry name" value="DUF5753"/>
</dbReference>
<evidence type="ECO:0000259" key="1">
    <source>
        <dbReference type="PROSITE" id="PS50943"/>
    </source>
</evidence>
<name>A0A2S6GZD0_9PSEU</name>
<dbReference type="EMBL" id="PTIX01000002">
    <property type="protein sequence ID" value="PPK70594.1"/>
    <property type="molecule type" value="Genomic_DNA"/>
</dbReference>
<protein>
    <submittedName>
        <fullName evidence="2">Transcriptional regulator with XRE-family HTH domain</fullName>
    </submittedName>
</protein>
<evidence type="ECO:0000313" key="3">
    <source>
        <dbReference type="Proteomes" id="UP000239203"/>
    </source>
</evidence>